<feature type="transmembrane region" description="Helical" evidence="1">
    <location>
        <begin position="334"/>
        <end position="354"/>
    </location>
</feature>
<comment type="caution">
    <text evidence="3">The sequence shown here is derived from an EMBL/GenBank/DDBJ whole genome shotgun (WGS) entry which is preliminary data.</text>
</comment>
<feature type="transmembrane region" description="Helical" evidence="1">
    <location>
        <begin position="7"/>
        <end position="30"/>
    </location>
</feature>
<feature type="transmembrane region" description="Helical" evidence="1">
    <location>
        <begin position="282"/>
        <end position="299"/>
    </location>
</feature>
<accession>A0ABR7GHK1</accession>
<keyword evidence="1" id="KW-0472">Membrane</keyword>
<feature type="transmembrane region" description="Helical" evidence="1">
    <location>
        <begin position="786"/>
        <end position="811"/>
    </location>
</feature>
<keyword evidence="1" id="KW-0812">Transmembrane</keyword>
<evidence type="ECO:0000313" key="4">
    <source>
        <dbReference type="Proteomes" id="UP000643810"/>
    </source>
</evidence>
<gene>
    <name evidence="3" type="ORF">H8R94_07760</name>
</gene>
<sequence>MKKRGKTICTIAVMLVLYVLIAVGLVYMLYRGGNYPAGTNTLQYIYRAKMLLKGIGEGNGFPLYDPYWFNGEQLLRYVEPLPIYLIAACQALVGGDANTGYLFFVGLLYFAGAVGWIFIGKKIGRLKTGFLVGTLWFFMPNNMHTLFLLGNLAEACAMIFLPVLIGFTYEWFFTEVKKSRTLAGMIVSQFLIVACSVRYSIFVAITVLLFGILVHFMYKKKPGILPAVAAMVLGILLLGVWLYPSLQGDGSDTYNVTVMKNYFQSALQSLNPVYRLQGNDQHYYFGLAAFLLTVFGVLAGSKKSRVGYVAGIILFLGTTSSAYIVLSNMPGKRYFWMTEYISIALCMILLSFVYWKSLKKIFYLACVAVLVIDAYPSIKVNQGQAYYDATDQLDVFEKTTLLDQARQITKQRMYFLDGDIYGASAAYVATVADDGQGIVAQSGGNGWQYAATSENIMDVNEAVGARHYTYLFDRLLLLGNDTVLIYTDATKYLAKDMEDVIAAAKSCGYDLVASKGKYYLFHQGTPETFGVVSRYDAISIGTSGKLLTYSYADMIQGKSNNLNDYSFADLKDYKLVYLSGFTYDDQTSAENLVMKLAKAGVKVVVDASSIPTDTYTGIQEFLGVDCQSVKFENGYPILYYNDQEVLCELFPKDETEWKTVCMNGLTNVKGYLYENGVQMAFAGTAKNENITFIGISLAYHYYRTLDEDGSKKIIDDLIGSYVTKEPDHKIVPLTVDVQNKEVTITSQYDNVNTTLADTDNMLASDDYDINGHQVYVNKGTTTIILYYPYFTQGMLLSAGALVSAILLLIGVRKHGKKQLERV</sequence>
<dbReference type="Pfam" id="PF10131">
    <property type="entry name" value="PTPS_related"/>
    <property type="match status" value="1"/>
</dbReference>
<evidence type="ECO:0000313" key="3">
    <source>
        <dbReference type="EMBL" id="MBC5686491.1"/>
    </source>
</evidence>
<feature type="transmembrane region" description="Helical" evidence="1">
    <location>
        <begin position="146"/>
        <end position="169"/>
    </location>
</feature>
<reference evidence="3 4" key="1">
    <citation type="submission" date="2020-08" db="EMBL/GenBank/DDBJ databases">
        <title>Genome public.</title>
        <authorList>
            <person name="Liu C."/>
            <person name="Sun Q."/>
        </authorList>
    </citation>
    <scope>NUCLEOTIDE SEQUENCE [LARGE SCALE GENOMIC DNA]</scope>
    <source>
        <strain evidence="3 4">NSJ-9</strain>
    </source>
</reference>
<dbReference type="InterPro" id="IPR018776">
    <property type="entry name" value="Membrane_prot_PTPS-rel_domain"/>
</dbReference>
<evidence type="ECO:0000256" key="1">
    <source>
        <dbReference type="SAM" id="Phobius"/>
    </source>
</evidence>
<feature type="transmembrane region" description="Helical" evidence="1">
    <location>
        <begin position="101"/>
        <end position="119"/>
    </location>
</feature>
<keyword evidence="1" id="KW-1133">Transmembrane helix</keyword>
<evidence type="ECO:0000259" key="2">
    <source>
        <dbReference type="Pfam" id="PF10131"/>
    </source>
</evidence>
<name>A0ABR7GHK1_9FIRM</name>
<feature type="transmembrane region" description="Helical" evidence="1">
    <location>
        <begin position="361"/>
        <end position="378"/>
    </location>
</feature>
<feature type="transmembrane region" description="Helical" evidence="1">
    <location>
        <begin position="189"/>
        <end position="216"/>
    </location>
</feature>
<feature type="transmembrane region" description="Helical" evidence="1">
    <location>
        <begin position="223"/>
        <end position="243"/>
    </location>
</feature>
<organism evidence="3 4">
    <name type="scientific">Roseburia lenta</name>
    <dbReference type="NCBI Taxonomy" id="2763061"/>
    <lineage>
        <taxon>Bacteria</taxon>
        <taxon>Bacillati</taxon>
        <taxon>Bacillota</taxon>
        <taxon>Clostridia</taxon>
        <taxon>Lachnospirales</taxon>
        <taxon>Lachnospiraceae</taxon>
        <taxon>Roseburia</taxon>
    </lineage>
</organism>
<dbReference type="RefSeq" id="WP_186854317.1">
    <property type="nucleotide sequence ID" value="NZ_JACOPG010000003.1"/>
</dbReference>
<feature type="transmembrane region" description="Helical" evidence="1">
    <location>
        <begin position="306"/>
        <end position="328"/>
    </location>
</feature>
<feature type="domain" description="Membrane protein 6-pyruvoyl-tetrahydropterin synthase-related" evidence="2">
    <location>
        <begin position="75"/>
        <end position="700"/>
    </location>
</feature>
<proteinExistence type="predicted"/>
<protein>
    <recommendedName>
        <fullName evidence="2">Membrane protein 6-pyruvoyl-tetrahydropterin synthase-related domain-containing protein</fullName>
    </recommendedName>
</protein>
<dbReference type="EMBL" id="JACOPG010000003">
    <property type="protein sequence ID" value="MBC5686491.1"/>
    <property type="molecule type" value="Genomic_DNA"/>
</dbReference>
<keyword evidence="4" id="KW-1185">Reference proteome</keyword>
<dbReference type="Proteomes" id="UP000643810">
    <property type="component" value="Unassembled WGS sequence"/>
</dbReference>